<organism evidence="3 4">
    <name type="scientific">Pseudo-nitzschia multistriata</name>
    <dbReference type="NCBI Taxonomy" id="183589"/>
    <lineage>
        <taxon>Eukaryota</taxon>
        <taxon>Sar</taxon>
        <taxon>Stramenopiles</taxon>
        <taxon>Ochrophyta</taxon>
        <taxon>Bacillariophyta</taxon>
        <taxon>Bacillariophyceae</taxon>
        <taxon>Bacillariophycidae</taxon>
        <taxon>Bacillariales</taxon>
        <taxon>Bacillariaceae</taxon>
        <taxon>Pseudo-nitzschia</taxon>
    </lineage>
</organism>
<feature type="transmembrane region" description="Helical" evidence="1">
    <location>
        <begin position="384"/>
        <end position="403"/>
    </location>
</feature>
<dbReference type="OrthoDB" id="44299at2759"/>
<feature type="transmembrane region" description="Helical" evidence="1">
    <location>
        <begin position="176"/>
        <end position="199"/>
    </location>
</feature>
<keyword evidence="1" id="KW-0812">Transmembrane</keyword>
<keyword evidence="4" id="KW-1185">Reference proteome</keyword>
<name>A0A448ZSN7_9STRA</name>
<evidence type="ECO:0000313" key="4">
    <source>
        <dbReference type="Proteomes" id="UP000291116"/>
    </source>
</evidence>
<feature type="signal peptide" evidence="2">
    <location>
        <begin position="1"/>
        <end position="25"/>
    </location>
</feature>
<keyword evidence="1" id="KW-1133">Transmembrane helix</keyword>
<reference evidence="3 4" key="1">
    <citation type="submission" date="2019-01" db="EMBL/GenBank/DDBJ databases">
        <authorList>
            <person name="Ferrante I. M."/>
        </authorList>
    </citation>
    <scope>NUCLEOTIDE SEQUENCE [LARGE SCALE GENOMIC DNA]</scope>
    <source>
        <strain evidence="3 4">B856</strain>
    </source>
</reference>
<proteinExistence type="predicted"/>
<keyword evidence="2" id="KW-0732">Signal</keyword>
<keyword evidence="1" id="KW-0472">Membrane</keyword>
<dbReference type="AlphaFoldDB" id="A0A448ZSN7"/>
<accession>A0A448ZSN7</accession>
<dbReference type="Proteomes" id="UP000291116">
    <property type="component" value="Unassembled WGS sequence"/>
</dbReference>
<protein>
    <submittedName>
        <fullName evidence="3">Uncharacterized protein</fullName>
    </submittedName>
</protein>
<gene>
    <name evidence="3" type="ORF">PSNMU_V1.4_AUG-EV-PASAV3_0122020</name>
</gene>
<sequence>MTTFWRVALVYGFLALFHGLGATRSCRILAVGASGGGSRRSRRRGFQYFSLLSQRRHPPRDPNPPPTIEDLEEQATNNNEVIDVVLDQILGVNGGVVIDRYIPSRAWLWNQWYASVFSNAMSTTIRNMVASFGLCCLMRRAIFGDWKVWKYPVSAVAAKAPTEALLLRLLDVFGTLWSSLLPLTTVVLALFVTQAYNFWISVYHLCRNIQGRMSDIELVLATSVGRKTNGVTHPNLFRPPGRGIRRRREASSYTPSAEAFLDETTHQLRAFHVLFWASQARRFRILLTDRGMSRLVAKGILAQREKELLDLQLGVPKTQKHWILLESVALGCREARQTDKKTRRRVVLEGGNGLEHCLLDKICSLRTSCNQITNQIAGRMPLSYVQFVQVLVDFFLFLVPLAHYKGLGLWAVLSTGILSIFYSGLLDLAYDFLDPLMDDKEYKGSGKDGDNGDDHCAVYFDLAVLIRESTAAAHRWINAGAKLGRR</sequence>
<feature type="chain" id="PRO_5019582911" evidence="2">
    <location>
        <begin position="26"/>
        <end position="486"/>
    </location>
</feature>
<evidence type="ECO:0000256" key="2">
    <source>
        <dbReference type="SAM" id="SignalP"/>
    </source>
</evidence>
<evidence type="ECO:0000313" key="3">
    <source>
        <dbReference type="EMBL" id="VEU45052.1"/>
    </source>
</evidence>
<feature type="transmembrane region" description="Helical" evidence="1">
    <location>
        <begin position="409"/>
        <end position="430"/>
    </location>
</feature>
<dbReference type="EMBL" id="CAACVS010000683">
    <property type="protein sequence ID" value="VEU45052.1"/>
    <property type="molecule type" value="Genomic_DNA"/>
</dbReference>
<dbReference type="GO" id="GO:0005254">
    <property type="term" value="F:chloride channel activity"/>
    <property type="evidence" value="ECO:0007669"/>
    <property type="project" value="InterPro"/>
</dbReference>
<evidence type="ECO:0000256" key="1">
    <source>
        <dbReference type="SAM" id="Phobius"/>
    </source>
</evidence>